<name>A0A0A1UBD8_ENTIV</name>
<keyword evidence="4" id="KW-1185">Reference proteome</keyword>
<dbReference type="PANTHER" id="PTHR43016:SF13">
    <property type="entry name" value="PRESEQUENCE PROTEASE, MITOCHONDRIAL"/>
    <property type="match status" value="1"/>
</dbReference>
<dbReference type="GeneID" id="14891432"/>
<dbReference type="InterPro" id="IPR011249">
    <property type="entry name" value="Metalloenz_LuxS/M16"/>
</dbReference>
<dbReference type="VEuPathDB" id="AmoebaDB:EIN_523990"/>
<dbReference type="InterPro" id="IPR013578">
    <property type="entry name" value="Peptidase_M16C_assoc"/>
</dbReference>
<organism evidence="3 4">
    <name type="scientific">Entamoeba invadens IP1</name>
    <dbReference type="NCBI Taxonomy" id="370355"/>
    <lineage>
        <taxon>Eukaryota</taxon>
        <taxon>Amoebozoa</taxon>
        <taxon>Evosea</taxon>
        <taxon>Archamoebae</taxon>
        <taxon>Mastigamoebida</taxon>
        <taxon>Entamoebidae</taxon>
        <taxon>Entamoeba</taxon>
    </lineage>
</organism>
<dbReference type="InterPro" id="IPR055130">
    <property type="entry name" value="PreP_C"/>
</dbReference>
<dbReference type="EMBL" id="KB206368">
    <property type="protein sequence ID" value="ELP92491.1"/>
    <property type="molecule type" value="Genomic_DNA"/>
</dbReference>
<dbReference type="OMA" id="FPFQVHY"/>
<gene>
    <name evidence="3" type="ORF">EIN_523990</name>
</gene>
<dbReference type="Pfam" id="PF08367">
    <property type="entry name" value="M16C_assoc"/>
    <property type="match status" value="1"/>
</dbReference>
<dbReference type="SUPFAM" id="SSF63411">
    <property type="entry name" value="LuxS/MPP-like metallohydrolase"/>
    <property type="match status" value="4"/>
</dbReference>
<evidence type="ECO:0000313" key="4">
    <source>
        <dbReference type="Proteomes" id="UP000014680"/>
    </source>
</evidence>
<dbReference type="GO" id="GO:0016485">
    <property type="term" value="P:protein processing"/>
    <property type="evidence" value="ECO:0007669"/>
    <property type="project" value="TreeGrafter"/>
</dbReference>
<dbReference type="SMART" id="SM01264">
    <property type="entry name" value="M16C_associated"/>
    <property type="match status" value="1"/>
</dbReference>
<dbReference type="Pfam" id="PF22516">
    <property type="entry name" value="PreP_C"/>
    <property type="match status" value="1"/>
</dbReference>
<dbReference type="Gene3D" id="3.30.830.10">
    <property type="entry name" value="Metalloenzyme, LuxS/M16 peptidase-like"/>
    <property type="match status" value="4"/>
</dbReference>
<feature type="domain" description="Peptidase M16C associated" evidence="2">
    <location>
        <begin position="500"/>
        <end position="756"/>
    </location>
</feature>
<reference evidence="3 4" key="1">
    <citation type="submission" date="2012-10" db="EMBL/GenBank/DDBJ databases">
        <authorList>
            <person name="Zafar N."/>
            <person name="Inman J."/>
            <person name="Hall N."/>
            <person name="Lorenzi H."/>
            <person name="Caler E."/>
        </authorList>
    </citation>
    <scope>NUCLEOTIDE SEQUENCE [LARGE SCALE GENOMIC DNA]</scope>
    <source>
        <strain evidence="3 4">IP1</strain>
    </source>
</reference>
<dbReference type="GO" id="GO:0046872">
    <property type="term" value="F:metal ion binding"/>
    <property type="evidence" value="ECO:0007669"/>
    <property type="project" value="InterPro"/>
</dbReference>
<accession>A0A0A1UBD8</accession>
<dbReference type="KEGG" id="eiv:EIN_523990"/>
<sequence length="1037" mass="119177">MDKFTLFSTEHLTDFNIEARVYKHDDSGATVVKMVTLDPNMTFSILFKTPAINDKGITHIIEHSVLCGSDHYTTKEPFADLLRVSYQNFLNAFTMPDSTMYPISSMNAVDYLNLMKVYLDAVFLPRVRHDKYPFLQEGWRWEQKGCLDATSEDSFTSTSDDPHDAESNLCYQNMSSSSSQNTFSIKPDLTVNGVVFNEMKSSETDPLSICLRALRRALYTGTYQYEAGGISSEIEQLTYREVQDFYFSHYTPRNSVTVLYSPLSLLSSEFEVLDMYFTQQIKSAVKSDLKEGATSVLLGDPLERTTKIEVEYPIGEEDEIENNAILVCAWRMGVIDYETAFALNAVQKIFEAKEGNAFVEKLTDLKIAKTISVDFDTEYSDPTFVVFAKNADLKKIEEFEDLFQMELEKVGRDGFGLEKEIAAINSVEFEERECEDEWGTSKGVLLAMKIGEGFAHEKSDLFESFRIKKVVEKIKKNSKYFAELIQKFFIKNLRKVVVLCTPSQTLMKKMSDEEEKRHTERSQNFNEECIQKIMEEEKELKRLQNLEDSEIQKSTIPTLKISDIAKKGVDVTMERLESEKVRSVYYKENSTNGIVYFTYSFDISSLKLDEIVPATILSKLLKSFDTKSHSFLELNTLLEKYYGKIECKITSTSNKRINAAHDEANKVIPYFEITGKLLYENSKEALLLLGEVLSQIKFDQKTLEKKLKTMLSDAEYQMKEEPSKLLSVRIQSYLTGAGYLQDLTDGLSGYRKVQEYAEHVAQRGDVFLTELEKIYSSIFDTQKCSLYYSCEREKRDEMLSVFTDIGKCMRMGVIDEAKREEVGLPLKDVQNREIRAMDFLSLSNPRNEALVFPLKTNYVGFGFNFVALDFAMNSSFKGLCEIIEKLFLWDKVRVEGGAYGAWVTAQADGVFIFQSYRDPHITETLEVYKEIPKLVETMQLDKNTLEKFLIGIFAQIDMPRSPEAFLEFCKLCLQENTRENYYEVREKMFDVTPQSILETLKIIKEGIKHANVCVVGNRDAIEKRAYIYSDIIEVFKK</sequence>
<protein>
    <recommendedName>
        <fullName evidence="2">Peptidase M16C associated domain-containing protein</fullName>
    </recommendedName>
</protein>
<dbReference type="PANTHER" id="PTHR43016">
    <property type="entry name" value="PRESEQUENCE PROTEASE"/>
    <property type="match status" value="1"/>
</dbReference>
<dbReference type="Pfam" id="PF05193">
    <property type="entry name" value="Peptidase_M16_C"/>
    <property type="match status" value="1"/>
</dbReference>
<dbReference type="GO" id="GO:0004222">
    <property type="term" value="F:metalloendopeptidase activity"/>
    <property type="evidence" value="ECO:0007669"/>
    <property type="project" value="TreeGrafter"/>
</dbReference>
<evidence type="ECO:0000313" key="3">
    <source>
        <dbReference type="EMBL" id="ELP92491.1"/>
    </source>
</evidence>
<evidence type="ECO:0000259" key="2">
    <source>
        <dbReference type="SMART" id="SM01264"/>
    </source>
</evidence>
<proteinExistence type="predicted"/>
<dbReference type="OrthoDB" id="10250783at2759"/>
<dbReference type="GO" id="GO:0005759">
    <property type="term" value="C:mitochondrial matrix"/>
    <property type="evidence" value="ECO:0007669"/>
    <property type="project" value="TreeGrafter"/>
</dbReference>
<dbReference type="InterPro" id="IPR007863">
    <property type="entry name" value="Peptidase_M16_C"/>
</dbReference>
<keyword evidence="1" id="KW-0175">Coiled coil</keyword>
<evidence type="ECO:0000256" key="1">
    <source>
        <dbReference type="SAM" id="Coils"/>
    </source>
</evidence>
<feature type="coiled-coil region" evidence="1">
    <location>
        <begin position="526"/>
        <end position="553"/>
    </location>
</feature>
<dbReference type="Proteomes" id="UP000014680">
    <property type="component" value="Unassembled WGS sequence"/>
</dbReference>
<dbReference type="AlphaFoldDB" id="A0A0A1UBD8"/>
<dbReference type="RefSeq" id="XP_004259262.1">
    <property type="nucleotide sequence ID" value="XM_004259214.1"/>
</dbReference>